<evidence type="ECO:0000256" key="1">
    <source>
        <dbReference type="ARBA" id="ARBA00001946"/>
    </source>
</evidence>
<dbReference type="OrthoDB" id="9761969at2"/>
<evidence type="ECO:0000313" key="6">
    <source>
        <dbReference type="Proteomes" id="UP000295701"/>
    </source>
</evidence>
<evidence type="ECO:0000259" key="4">
    <source>
        <dbReference type="PROSITE" id="PS51462"/>
    </source>
</evidence>
<dbReference type="AlphaFoldDB" id="A0A4R6AM78"/>
<accession>A0A4R6AM78</accession>
<dbReference type="PANTHER" id="PTHR43736">
    <property type="entry name" value="ADP-RIBOSE PYROPHOSPHATASE"/>
    <property type="match status" value="1"/>
</dbReference>
<dbReference type="Gene3D" id="3.90.79.10">
    <property type="entry name" value="Nucleoside Triphosphate Pyrophosphohydrolase"/>
    <property type="match status" value="1"/>
</dbReference>
<dbReference type="InterPro" id="IPR000086">
    <property type="entry name" value="NUDIX_hydrolase_dom"/>
</dbReference>
<proteinExistence type="inferred from homology"/>
<dbReference type="CDD" id="cd04673">
    <property type="entry name" value="NUDIX_ADPRase"/>
    <property type="match status" value="1"/>
</dbReference>
<sequence length="149" mass="15759">MDTIPRLGALAVVPRGDAVCLVQRRNPPDAGLWGFPGGHVEPGETALAAAARELSEETGVIARPLRYLTNIDVIRRDASGALLWHYLLAAVLCAHESGEPRAGDDALRAAWVPLGDIAAGRLPLSARVAELARLALRDPRHAPAGHAHP</sequence>
<dbReference type="PRINTS" id="PR00502">
    <property type="entry name" value="NUDIXFAMILY"/>
</dbReference>
<comment type="similarity">
    <text evidence="3">Belongs to the Nudix hydrolase family.</text>
</comment>
<dbReference type="RefSeq" id="WP_133395591.1">
    <property type="nucleotide sequence ID" value="NZ_SNAA01000002.1"/>
</dbReference>
<dbReference type="InterPro" id="IPR020084">
    <property type="entry name" value="NUDIX_hydrolase_CS"/>
</dbReference>
<dbReference type="PANTHER" id="PTHR43736:SF1">
    <property type="entry name" value="DIHYDRONEOPTERIN TRIPHOSPHATE DIPHOSPHATASE"/>
    <property type="match status" value="1"/>
</dbReference>
<protein>
    <submittedName>
        <fullName evidence="5">NUDIX domain-containing protein</fullName>
    </submittedName>
</protein>
<comment type="cofactor">
    <cofactor evidence="1">
        <name>Mg(2+)</name>
        <dbReference type="ChEBI" id="CHEBI:18420"/>
    </cofactor>
</comment>
<dbReference type="SUPFAM" id="SSF55811">
    <property type="entry name" value="Nudix"/>
    <property type="match status" value="1"/>
</dbReference>
<gene>
    <name evidence="5" type="ORF">E2L08_03065</name>
</gene>
<evidence type="ECO:0000256" key="3">
    <source>
        <dbReference type="RuleBase" id="RU003476"/>
    </source>
</evidence>
<dbReference type="PROSITE" id="PS51462">
    <property type="entry name" value="NUDIX"/>
    <property type="match status" value="1"/>
</dbReference>
<dbReference type="InterPro" id="IPR020476">
    <property type="entry name" value="Nudix_hydrolase"/>
</dbReference>
<evidence type="ECO:0000313" key="5">
    <source>
        <dbReference type="EMBL" id="TDL83638.1"/>
    </source>
</evidence>
<comment type="caution">
    <text evidence="5">The sequence shown here is derived from an EMBL/GenBank/DDBJ whole genome shotgun (WGS) entry which is preliminary data.</text>
</comment>
<dbReference type="Proteomes" id="UP000295701">
    <property type="component" value="Unassembled WGS sequence"/>
</dbReference>
<reference evidence="5 6" key="1">
    <citation type="submission" date="2019-03" db="EMBL/GenBank/DDBJ databases">
        <title>Primorskyibacter sp. SS33 isolated from sediments.</title>
        <authorList>
            <person name="Xunke S."/>
        </authorList>
    </citation>
    <scope>NUCLEOTIDE SEQUENCE [LARGE SCALE GENOMIC DNA]</scope>
    <source>
        <strain evidence="5 6">SS33</strain>
    </source>
</reference>
<feature type="domain" description="Nudix hydrolase" evidence="4">
    <location>
        <begin position="4"/>
        <end position="136"/>
    </location>
</feature>
<organism evidence="5 6">
    <name type="scientific">Palleronia sediminis</name>
    <dbReference type="NCBI Taxonomy" id="2547833"/>
    <lineage>
        <taxon>Bacteria</taxon>
        <taxon>Pseudomonadati</taxon>
        <taxon>Pseudomonadota</taxon>
        <taxon>Alphaproteobacteria</taxon>
        <taxon>Rhodobacterales</taxon>
        <taxon>Roseobacteraceae</taxon>
        <taxon>Palleronia</taxon>
    </lineage>
</organism>
<name>A0A4R6AM78_9RHOB</name>
<dbReference type="PROSITE" id="PS00893">
    <property type="entry name" value="NUDIX_BOX"/>
    <property type="match status" value="1"/>
</dbReference>
<evidence type="ECO:0000256" key="2">
    <source>
        <dbReference type="ARBA" id="ARBA00022801"/>
    </source>
</evidence>
<dbReference type="GO" id="GO:0016787">
    <property type="term" value="F:hydrolase activity"/>
    <property type="evidence" value="ECO:0007669"/>
    <property type="project" value="UniProtKB-KW"/>
</dbReference>
<keyword evidence="6" id="KW-1185">Reference proteome</keyword>
<dbReference type="Pfam" id="PF00293">
    <property type="entry name" value="NUDIX"/>
    <property type="match status" value="1"/>
</dbReference>
<dbReference type="EMBL" id="SNAA01000002">
    <property type="protein sequence ID" value="TDL83638.1"/>
    <property type="molecule type" value="Genomic_DNA"/>
</dbReference>
<keyword evidence="2 3" id="KW-0378">Hydrolase</keyword>
<dbReference type="InterPro" id="IPR015797">
    <property type="entry name" value="NUDIX_hydrolase-like_dom_sf"/>
</dbReference>